<evidence type="ECO:0000256" key="1">
    <source>
        <dbReference type="ARBA" id="ARBA00005187"/>
    </source>
</evidence>
<dbReference type="GO" id="GO:0004066">
    <property type="term" value="F:asparagine synthase (glutamine-hydrolyzing) activity"/>
    <property type="evidence" value="ECO:0007669"/>
    <property type="project" value="UniProtKB-EC"/>
</dbReference>
<dbReference type="Gene3D" id="3.40.50.620">
    <property type="entry name" value="HUPs"/>
    <property type="match status" value="1"/>
</dbReference>
<proteinExistence type="inferred from homology"/>
<dbReference type="GO" id="GO:0006529">
    <property type="term" value="P:asparagine biosynthetic process"/>
    <property type="evidence" value="ECO:0007669"/>
    <property type="project" value="UniProtKB-KW"/>
</dbReference>
<dbReference type="InterPro" id="IPR017932">
    <property type="entry name" value="GATase_2_dom"/>
</dbReference>
<dbReference type="PANTHER" id="PTHR43284">
    <property type="entry name" value="ASPARAGINE SYNTHETASE (GLUTAMINE-HYDROLYZING)"/>
    <property type="match status" value="1"/>
</dbReference>
<keyword evidence="14" id="KW-1185">Reference proteome</keyword>
<dbReference type="InterPro" id="IPR001962">
    <property type="entry name" value="Asn_synthase"/>
</dbReference>
<dbReference type="EC" id="6.3.5.4" evidence="3"/>
<dbReference type="GO" id="GO:0005524">
    <property type="term" value="F:ATP binding"/>
    <property type="evidence" value="ECO:0007669"/>
    <property type="project" value="UniProtKB-KW"/>
</dbReference>
<keyword evidence="5 10" id="KW-0067">ATP-binding</keyword>
<dbReference type="Gene3D" id="3.60.20.10">
    <property type="entry name" value="Glutamine Phosphoribosylpyrophosphate, subunit 1, domain 1"/>
    <property type="match status" value="1"/>
</dbReference>
<dbReference type="AlphaFoldDB" id="A0A1I2N9X7"/>
<dbReference type="STRING" id="341036.SAMN05660649_00333"/>
<dbReference type="NCBIfam" id="TIGR01536">
    <property type="entry name" value="asn_synth_AEB"/>
    <property type="match status" value="1"/>
</dbReference>
<evidence type="ECO:0000256" key="8">
    <source>
        <dbReference type="ARBA" id="ARBA00048741"/>
    </source>
</evidence>
<dbReference type="Pfam" id="PF13537">
    <property type="entry name" value="GATase_7"/>
    <property type="match status" value="1"/>
</dbReference>
<evidence type="ECO:0000256" key="3">
    <source>
        <dbReference type="ARBA" id="ARBA00012737"/>
    </source>
</evidence>
<dbReference type="RefSeq" id="WP_092468063.1">
    <property type="nucleotide sequence ID" value="NZ_FOOX01000001.1"/>
</dbReference>
<evidence type="ECO:0000313" key="13">
    <source>
        <dbReference type="EMBL" id="SFF98306.1"/>
    </source>
</evidence>
<comment type="catalytic activity">
    <reaction evidence="8">
        <text>L-aspartate + L-glutamine + ATP + H2O = L-asparagine + L-glutamate + AMP + diphosphate + H(+)</text>
        <dbReference type="Rhea" id="RHEA:12228"/>
        <dbReference type="ChEBI" id="CHEBI:15377"/>
        <dbReference type="ChEBI" id="CHEBI:15378"/>
        <dbReference type="ChEBI" id="CHEBI:29985"/>
        <dbReference type="ChEBI" id="CHEBI:29991"/>
        <dbReference type="ChEBI" id="CHEBI:30616"/>
        <dbReference type="ChEBI" id="CHEBI:33019"/>
        <dbReference type="ChEBI" id="CHEBI:58048"/>
        <dbReference type="ChEBI" id="CHEBI:58359"/>
        <dbReference type="ChEBI" id="CHEBI:456215"/>
        <dbReference type="EC" id="6.3.5.4"/>
    </reaction>
</comment>
<dbReference type="InterPro" id="IPR051786">
    <property type="entry name" value="ASN_synthetase/amidase"/>
</dbReference>
<dbReference type="InterPro" id="IPR014729">
    <property type="entry name" value="Rossmann-like_a/b/a_fold"/>
</dbReference>
<gene>
    <name evidence="13" type="ORF">SAMN05660649_00333</name>
</gene>
<evidence type="ECO:0000313" key="14">
    <source>
        <dbReference type="Proteomes" id="UP000199337"/>
    </source>
</evidence>
<dbReference type="OrthoDB" id="9763290at2"/>
<evidence type="ECO:0000256" key="5">
    <source>
        <dbReference type="ARBA" id="ARBA00022840"/>
    </source>
</evidence>
<feature type="domain" description="Glutamine amidotransferase type-2" evidence="12">
    <location>
        <begin position="2"/>
        <end position="216"/>
    </location>
</feature>
<evidence type="ECO:0000256" key="2">
    <source>
        <dbReference type="ARBA" id="ARBA00005752"/>
    </source>
</evidence>
<feature type="binding site" evidence="10">
    <location>
        <position position="102"/>
    </location>
    <ligand>
        <name>L-glutamine</name>
        <dbReference type="ChEBI" id="CHEBI:58359"/>
    </ligand>
</feature>
<sequence>MCGITGWVDWDQDLASKRTVLATMSDTLANRGPDASGMWISGHAAFAHRRLIVVDPEGGAQPMVRNRGENQYVITYNGELYNTPDLRRELELKGYSFTGHSDTEVLLVSYIEWGEKCVEKLNGIYAFGIWNEKEQRLFLARDRIGVKPLFYTHHHNSLIFASELKALLANPDIKPELDAEGLAEALFMSPGRTPGHGVFKGIAELKPAHCLVYDHDGLRIWPYWKLASKPHEDDLDITIEKVRELFKDTVIRQLVADVPVCTLLSGGIDSSAITAYAVEGFNDQGKDTLHSWSIDYFDNDRNFKPTMYQPDSDMNWVQLVSDYLGTLHHNVIIDTPELVDALSAAVRARDLPGMADVDASLYLFSRAIKQEATVALSGECADEIFGGYPWFNRPDLVSLNTFPWMSNLDLRESLISPEIIELVRPEAYINRRYLETLAEVPRLPGEDMQNERIREIGYLTMHWFMQTLLDRKDRMSMAVGLEVRVPFCDHRLVEYVWNIPWSMKSCDQMEKGILRRAMKGVLPEKVLKRKKSPYPKTHNPNYLRAVRNAVLEILEDHGSPLRRLINMEPLRQLATCEGKSFNQPFYGQLMTDAQLFAYLIQVDTWLREYKVSIV</sequence>
<keyword evidence="4 10" id="KW-0547">Nucleotide-binding</keyword>
<feature type="binding site" evidence="10">
    <location>
        <position position="263"/>
    </location>
    <ligand>
        <name>ATP</name>
        <dbReference type="ChEBI" id="CHEBI:30616"/>
    </ligand>
</feature>
<feature type="active site" description="For GATase activity" evidence="9">
    <location>
        <position position="2"/>
    </location>
</feature>
<keyword evidence="9" id="KW-0028">Amino-acid biosynthesis</keyword>
<dbReference type="InterPro" id="IPR006426">
    <property type="entry name" value="Asn_synth_AEB"/>
</dbReference>
<dbReference type="Proteomes" id="UP000199337">
    <property type="component" value="Unassembled WGS sequence"/>
</dbReference>
<dbReference type="InterPro" id="IPR033738">
    <property type="entry name" value="AsnB_N"/>
</dbReference>
<protein>
    <recommendedName>
        <fullName evidence="3">asparagine synthase (glutamine-hydrolyzing)</fullName>
        <ecNumber evidence="3">6.3.5.4</ecNumber>
    </recommendedName>
</protein>
<dbReference type="SUPFAM" id="SSF56235">
    <property type="entry name" value="N-terminal nucleophile aminohydrolases (Ntn hydrolases)"/>
    <property type="match status" value="1"/>
</dbReference>
<accession>A0A1I2N9X7</accession>
<comment type="pathway">
    <text evidence="1">Amino-acid biosynthesis; L-asparagine biosynthesis; L-asparagine from L-aspartate (L-Gln route): step 1/1.</text>
</comment>
<dbReference type="GO" id="GO:0005829">
    <property type="term" value="C:cytosol"/>
    <property type="evidence" value="ECO:0007669"/>
    <property type="project" value="TreeGrafter"/>
</dbReference>
<dbReference type="SUPFAM" id="SSF52402">
    <property type="entry name" value="Adenine nucleotide alpha hydrolases-like"/>
    <property type="match status" value="1"/>
</dbReference>
<keyword evidence="6 9" id="KW-0061">Asparagine biosynthesis</keyword>
<comment type="similarity">
    <text evidence="2">Belongs to the asparagine synthetase family.</text>
</comment>
<evidence type="ECO:0000256" key="4">
    <source>
        <dbReference type="ARBA" id="ARBA00022741"/>
    </source>
</evidence>
<name>A0A1I2N9X7_9FIRM</name>
<keyword evidence="7 9" id="KW-0315">Glutamine amidotransferase</keyword>
<evidence type="ECO:0000256" key="7">
    <source>
        <dbReference type="ARBA" id="ARBA00022962"/>
    </source>
</evidence>
<feature type="binding site" evidence="10">
    <location>
        <position position="294"/>
    </location>
    <ligand>
        <name>ATP</name>
        <dbReference type="ChEBI" id="CHEBI:30616"/>
    </ligand>
</feature>
<dbReference type="CDD" id="cd00712">
    <property type="entry name" value="AsnB"/>
    <property type="match status" value="1"/>
</dbReference>
<dbReference type="InterPro" id="IPR029055">
    <property type="entry name" value="Ntn_hydrolases_N"/>
</dbReference>
<dbReference type="PANTHER" id="PTHR43284:SF1">
    <property type="entry name" value="ASPARAGINE SYNTHETASE"/>
    <property type="match status" value="1"/>
</dbReference>
<evidence type="ECO:0000256" key="6">
    <source>
        <dbReference type="ARBA" id="ARBA00022888"/>
    </source>
</evidence>
<reference evidence="14" key="1">
    <citation type="submission" date="2016-10" db="EMBL/GenBank/DDBJ databases">
        <authorList>
            <person name="Varghese N."/>
            <person name="Submissions S."/>
        </authorList>
    </citation>
    <scope>NUCLEOTIDE SEQUENCE [LARGE SCALE GENOMIC DNA]</scope>
    <source>
        <strain evidence="14">DSM 17038</strain>
    </source>
</reference>
<evidence type="ECO:0000256" key="10">
    <source>
        <dbReference type="PIRSR" id="PIRSR001589-2"/>
    </source>
</evidence>
<dbReference type="PROSITE" id="PS51278">
    <property type="entry name" value="GATASE_TYPE_2"/>
    <property type="match status" value="1"/>
</dbReference>
<feature type="site" description="Important for beta-aspartyl-AMP intermediate formation" evidence="11">
    <location>
        <position position="379"/>
    </location>
</feature>
<organism evidence="13 14">
    <name type="scientific">Desulfotruncus arcticus DSM 17038</name>
    <dbReference type="NCBI Taxonomy" id="1121424"/>
    <lineage>
        <taxon>Bacteria</taxon>
        <taxon>Bacillati</taxon>
        <taxon>Bacillota</taxon>
        <taxon>Clostridia</taxon>
        <taxon>Eubacteriales</taxon>
        <taxon>Desulfallaceae</taxon>
        <taxon>Desulfotruncus</taxon>
    </lineage>
</organism>
<evidence type="ECO:0000256" key="9">
    <source>
        <dbReference type="PIRSR" id="PIRSR001589-1"/>
    </source>
</evidence>
<evidence type="ECO:0000256" key="11">
    <source>
        <dbReference type="PIRSR" id="PIRSR001589-3"/>
    </source>
</evidence>
<dbReference type="CDD" id="cd01991">
    <property type="entry name" value="Asn_synthase_B_C"/>
    <property type="match status" value="1"/>
</dbReference>
<feature type="binding site" evidence="10">
    <location>
        <begin position="377"/>
        <end position="378"/>
    </location>
    <ligand>
        <name>ATP</name>
        <dbReference type="ChEBI" id="CHEBI:30616"/>
    </ligand>
</feature>
<evidence type="ECO:0000259" key="12">
    <source>
        <dbReference type="PROSITE" id="PS51278"/>
    </source>
</evidence>
<dbReference type="PIRSF" id="PIRSF001589">
    <property type="entry name" value="Asn_synthetase_glu-h"/>
    <property type="match status" value="1"/>
</dbReference>
<dbReference type="EMBL" id="FOOX01000001">
    <property type="protein sequence ID" value="SFF98306.1"/>
    <property type="molecule type" value="Genomic_DNA"/>
</dbReference>
<dbReference type="Pfam" id="PF00733">
    <property type="entry name" value="Asn_synthase"/>
    <property type="match status" value="1"/>
</dbReference>